<keyword evidence="3" id="KW-1185">Reference proteome</keyword>
<feature type="compositionally biased region" description="Basic residues" evidence="1">
    <location>
        <begin position="44"/>
        <end position="58"/>
    </location>
</feature>
<dbReference type="Proteomes" id="UP001605036">
    <property type="component" value="Unassembled WGS sequence"/>
</dbReference>
<dbReference type="EMBL" id="JBHFFA010000003">
    <property type="protein sequence ID" value="KAL2634968.1"/>
    <property type="molecule type" value="Genomic_DNA"/>
</dbReference>
<sequence>MLAPIVQGRLSGIPEEGEEGVKGTPMEVKLNDPREGSPAATAKQRGRLRKGKSIRSRPNRREKLKSMLSKFKSSSRS</sequence>
<proteinExistence type="predicted"/>
<gene>
    <name evidence="2" type="ORF">R1flu_006447</name>
</gene>
<name>A0ABD1YW12_9MARC</name>
<feature type="region of interest" description="Disordered" evidence="1">
    <location>
        <begin position="1"/>
        <end position="77"/>
    </location>
</feature>
<evidence type="ECO:0000313" key="2">
    <source>
        <dbReference type="EMBL" id="KAL2634968.1"/>
    </source>
</evidence>
<organism evidence="2 3">
    <name type="scientific">Riccia fluitans</name>
    <dbReference type="NCBI Taxonomy" id="41844"/>
    <lineage>
        <taxon>Eukaryota</taxon>
        <taxon>Viridiplantae</taxon>
        <taxon>Streptophyta</taxon>
        <taxon>Embryophyta</taxon>
        <taxon>Marchantiophyta</taxon>
        <taxon>Marchantiopsida</taxon>
        <taxon>Marchantiidae</taxon>
        <taxon>Marchantiales</taxon>
        <taxon>Ricciaceae</taxon>
        <taxon>Riccia</taxon>
    </lineage>
</organism>
<dbReference type="AlphaFoldDB" id="A0ABD1YW12"/>
<evidence type="ECO:0000313" key="3">
    <source>
        <dbReference type="Proteomes" id="UP001605036"/>
    </source>
</evidence>
<reference evidence="2 3" key="1">
    <citation type="submission" date="2024-09" db="EMBL/GenBank/DDBJ databases">
        <title>Chromosome-scale assembly of Riccia fluitans.</title>
        <authorList>
            <person name="Paukszto L."/>
            <person name="Sawicki J."/>
            <person name="Karawczyk K."/>
            <person name="Piernik-Szablinska J."/>
            <person name="Szczecinska M."/>
            <person name="Mazdziarz M."/>
        </authorList>
    </citation>
    <scope>NUCLEOTIDE SEQUENCE [LARGE SCALE GENOMIC DNA]</scope>
    <source>
        <strain evidence="2">Rf_01</strain>
        <tissue evidence="2">Aerial parts of the thallus</tissue>
    </source>
</reference>
<protein>
    <submittedName>
        <fullName evidence="2">Uncharacterized protein</fullName>
    </submittedName>
</protein>
<evidence type="ECO:0000256" key="1">
    <source>
        <dbReference type="SAM" id="MobiDB-lite"/>
    </source>
</evidence>
<feature type="compositionally biased region" description="Low complexity" evidence="1">
    <location>
        <begin position="66"/>
        <end position="77"/>
    </location>
</feature>
<comment type="caution">
    <text evidence="2">The sequence shown here is derived from an EMBL/GenBank/DDBJ whole genome shotgun (WGS) entry which is preliminary data.</text>
</comment>
<accession>A0ABD1YW12</accession>